<dbReference type="GeneTree" id="ENSGT00910000148109"/>
<evidence type="ECO:0000313" key="2">
    <source>
        <dbReference type="Proteomes" id="UP000233120"/>
    </source>
</evidence>
<accession>A0A2K6B2R8</accession>
<name>A0A2K6B2R8_MACNE</name>
<keyword evidence="2" id="KW-1185">Reference proteome</keyword>
<reference evidence="1" key="2">
    <citation type="submission" date="2025-09" db="UniProtKB">
        <authorList>
            <consortium name="Ensembl"/>
        </authorList>
    </citation>
    <scope>IDENTIFICATION</scope>
</reference>
<dbReference type="Ensembl" id="ENSMNET00000028461.1">
    <property type="protein sequence ID" value="ENSMNEP00000005709.1"/>
    <property type="gene ID" value="ENSMNEG00000026005.1"/>
</dbReference>
<organism evidence="1 2">
    <name type="scientific">Macaca nemestrina</name>
    <name type="common">Pig-tailed macaque</name>
    <dbReference type="NCBI Taxonomy" id="9545"/>
    <lineage>
        <taxon>Eukaryota</taxon>
        <taxon>Metazoa</taxon>
        <taxon>Chordata</taxon>
        <taxon>Craniata</taxon>
        <taxon>Vertebrata</taxon>
        <taxon>Euteleostomi</taxon>
        <taxon>Mammalia</taxon>
        <taxon>Eutheria</taxon>
        <taxon>Euarchontoglires</taxon>
        <taxon>Primates</taxon>
        <taxon>Haplorrhini</taxon>
        <taxon>Catarrhini</taxon>
        <taxon>Cercopithecidae</taxon>
        <taxon>Cercopithecinae</taxon>
        <taxon>Macaca</taxon>
    </lineage>
</organism>
<sequence length="132" mass="15072">MKFQVKFNSGNLPLTGLSVQDTEVFANNKYILWYSQINNQYQMGVMVEDVCIHDIYTLNSVGLSGNIWVGDCDRASYLSPRFEIIKLAHSLEFAHPLMVKKLERMTPMEHILLILPTVESTQPCSALLHLWA</sequence>
<protein>
    <submittedName>
        <fullName evidence="1">Uncharacterized protein</fullName>
    </submittedName>
</protein>
<reference evidence="1" key="1">
    <citation type="submission" date="2025-08" db="UniProtKB">
        <authorList>
            <consortium name="Ensembl"/>
        </authorList>
    </citation>
    <scope>IDENTIFICATION</scope>
</reference>
<evidence type="ECO:0000313" key="1">
    <source>
        <dbReference type="Ensembl" id="ENSMNEP00000005709.1"/>
    </source>
</evidence>
<dbReference type="Proteomes" id="UP000233120">
    <property type="component" value="Unassembled WGS sequence"/>
</dbReference>
<dbReference type="AlphaFoldDB" id="A0A2K6B2R8"/>
<dbReference type="OMA" id="MGVMVED"/>
<proteinExistence type="predicted"/>